<dbReference type="Gene3D" id="3.30.565.10">
    <property type="entry name" value="Histidine kinase-like ATPase, C-terminal domain"/>
    <property type="match status" value="1"/>
</dbReference>
<dbReference type="SUPFAM" id="SSF55874">
    <property type="entry name" value="ATPase domain of HSP90 chaperone/DNA topoisomerase II/histidine kinase"/>
    <property type="match status" value="1"/>
</dbReference>
<dbReference type="PROSITE" id="PS50113">
    <property type="entry name" value="PAC"/>
    <property type="match status" value="2"/>
</dbReference>
<protein>
    <recommendedName>
        <fullName evidence="2">histidine kinase</fullName>
        <ecNumber evidence="2">2.7.13.3</ecNumber>
    </recommendedName>
</protein>
<dbReference type="SMART" id="SM00086">
    <property type="entry name" value="PAC"/>
    <property type="match status" value="2"/>
</dbReference>
<dbReference type="RefSeq" id="WP_138279611.1">
    <property type="nucleotide sequence ID" value="NZ_BMGE01000001.1"/>
</dbReference>
<keyword evidence="6" id="KW-0175">Coiled coil</keyword>
<dbReference type="PRINTS" id="PR00344">
    <property type="entry name" value="BCTRLSENSOR"/>
</dbReference>
<evidence type="ECO:0000256" key="2">
    <source>
        <dbReference type="ARBA" id="ARBA00012438"/>
    </source>
</evidence>
<dbReference type="CDD" id="cd00130">
    <property type="entry name" value="PAS"/>
    <property type="match status" value="2"/>
</dbReference>
<proteinExistence type="predicted"/>
<accession>A0A5R9KI67</accession>
<keyword evidence="4" id="KW-0808">Transferase</keyword>
<reference evidence="9 10" key="1">
    <citation type="submission" date="2019-05" db="EMBL/GenBank/DDBJ databases">
        <authorList>
            <person name="Qu J.-H."/>
        </authorList>
    </citation>
    <scope>NUCLEOTIDE SEQUENCE [LARGE SCALE GENOMIC DNA]</scope>
    <source>
        <strain evidence="9 10">Z12</strain>
    </source>
</reference>
<evidence type="ECO:0000256" key="6">
    <source>
        <dbReference type="SAM" id="Coils"/>
    </source>
</evidence>
<dbReference type="SMART" id="SM00388">
    <property type="entry name" value="HisKA"/>
    <property type="match status" value="1"/>
</dbReference>
<evidence type="ECO:0000259" key="7">
    <source>
        <dbReference type="PROSITE" id="PS50109"/>
    </source>
</evidence>
<dbReference type="InterPro" id="IPR052162">
    <property type="entry name" value="Sensor_kinase/Photoreceptor"/>
</dbReference>
<dbReference type="InterPro" id="IPR013655">
    <property type="entry name" value="PAS_fold_3"/>
</dbReference>
<keyword evidence="10" id="KW-1185">Reference proteome</keyword>
<dbReference type="PANTHER" id="PTHR43304">
    <property type="entry name" value="PHYTOCHROME-LIKE PROTEIN CPH1"/>
    <property type="match status" value="1"/>
</dbReference>
<dbReference type="InterPro" id="IPR036097">
    <property type="entry name" value="HisK_dim/P_sf"/>
</dbReference>
<dbReference type="NCBIfam" id="TIGR00229">
    <property type="entry name" value="sensory_box"/>
    <property type="match status" value="2"/>
</dbReference>
<dbReference type="OrthoDB" id="9124519at2"/>
<dbReference type="FunFam" id="3.30.450.20:FF:000099">
    <property type="entry name" value="Sensory box sensor histidine kinase"/>
    <property type="match status" value="1"/>
</dbReference>
<dbReference type="Gene3D" id="3.30.450.20">
    <property type="entry name" value="PAS domain"/>
    <property type="match status" value="3"/>
</dbReference>
<dbReference type="Pfam" id="PF02518">
    <property type="entry name" value="HATPase_c"/>
    <property type="match status" value="1"/>
</dbReference>
<dbReference type="EC" id="2.7.13.3" evidence="2"/>
<dbReference type="SMART" id="SM00091">
    <property type="entry name" value="PAS"/>
    <property type="match status" value="2"/>
</dbReference>
<name>A0A5R9KI67_9BACT</name>
<feature type="coiled-coil region" evidence="6">
    <location>
        <begin position="5"/>
        <end position="32"/>
    </location>
</feature>
<dbReference type="Gene3D" id="1.10.287.130">
    <property type="match status" value="1"/>
</dbReference>
<dbReference type="EMBL" id="VCEI01000011">
    <property type="protein sequence ID" value="TLU95917.1"/>
    <property type="molecule type" value="Genomic_DNA"/>
</dbReference>
<dbReference type="SMART" id="SM00387">
    <property type="entry name" value="HATPase_c"/>
    <property type="match status" value="1"/>
</dbReference>
<dbReference type="GO" id="GO:0000155">
    <property type="term" value="F:phosphorelay sensor kinase activity"/>
    <property type="evidence" value="ECO:0007669"/>
    <property type="project" value="InterPro"/>
</dbReference>
<keyword evidence="3" id="KW-0597">Phosphoprotein</keyword>
<evidence type="ECO:0000313" key="10">
    <source>
        <dbReference type="Proteomes" id="UP000309788"/>
    </source>
</evidence>
<organism evidence="9 10">
    <name type="scientific">Dyadobacter sediminis</name>
    <dbReference type="NCBI Taxonomy" id="1493691"/>
    <lineage>
        <taxon>Bacteria</taxon>
        <taxon>Pseudomonadati</taxon>
        <taxon>Bacteroidota</taxon>
        <taxon>Cytophagia</taxon>
        <taxon>Cytophagales</taxon>
        <taxon>Spirosomataceae</taxon>
        <taxon>Dyadobacter</taxon>
    </lineage>
</organism>
<comment type="caution">
    <text evidence="9">The sequence shown here is derived from an EMBL/GenBank/DDBJ whole genome shotgun (WGS) entry which is preliminary data.</text>
</comment>
<dbReference type="SUPFAM" id="SSF55785">
    <property type="entry name" value="PYP-like sensor domain (PAS domain)"/>
    <property type="match status" value="3"/>
</dbReference>
<sequence length="702" mass="80632">MNASYQTLQNRIAELENELASIRAAVRDNENHTQPHEIAGFGVDPQGNVKNEDRNWNETQARIRESEERFKVIANIAPVLIWLAGPDKLCYFFNKGWLDFTGRTMEQENGNGWAEGVHAEDYERCLQIYNTKFDARQEFSMNYRLRRFDGEYRWISDRGVPQYTESGVFLGYVGGCMDIHDQMNFAESLEKEVQNRTLQLKKSEEFLQSILNTTSNSIASYEAVYDDAGEIYDFRILYSNEETYSQYAMRFESITGRMCSEVYPEIFKKGVFEKLVKCVKTGKPDAYVTDYQNSNGTFWFDASIESNGNRVTVTARNITEELKADLQLNELNEKLKIQNSIFNHSEENANFGSFALTLATNKLECSDNLYRLVGHLPQEFTPSFDQFISFLHPGDRQRAIRDGMRALETKNLVQNDYRVITKDGSLKYLRLSGKFINEGGRQIMIGAMQDVTKDIQLNEALRLKNMELKRNNEELASFSYVASHDLQEPLRKIRAFSSRILEKQPHFSDSTKDYFNRIVSAATRMQKLIEALLSYSNTGNSEVSFVDTDLNKILEDVQTDLEDLIEEKNVTIEVSRLPVLRVIPLQFQQLLQNLISNSIKYSKPHVPPFIKIRAEMTHELEKGSSYWKISVSDNGIGFDQRYESRIFDLFQRLHGKSEFEGTGIGLAICKKIAQNHHGFMSAKGMPGEGSTFSVYLPVEMDA</sequence>
<dbReference type="PANTHER" id="PTHR43304:SF1">
    <property type="entry name" value="PAC DOMAIN-CONTAINING PROTEIN"/>
    <property type="match status" value="1"/>
</dbReference>
<dbReference type="InterPro" id="IPR036890">
    <property type="entry name" value="HATPase_C_sf"/>
</dbReference>
<gene>
    <name evidence="9" type="ORF">FEM55_01830</name>
</gene>
<dbReference type="InterPro" id="IPR000700">
    <property type="entry name" value="PAS-assoc_C"/>
</dbReference>
<dbReference type="Proteomes" id="UP000309788">
    <property type="component" value="Unassembled WGS sequence"/>
</dbReference>
<dbReference type="InterPro" id="IPR003594">
    <property type="entry name" value="HATPase_dom"/>
</dbReference>
<evidence type="ECO:0000256" key="4">
    <source>
        <dbReference type="ARBA" id="ARBA00022679"/>
    </source>
</evidence>
<feature type="domain" description="Histidine kinase" evidence="7">
    <location>
        <begin position="481"/>
        <end position="700"/>
    </location>
</feature>
<evidence type="ECO:0000256" key="5">
    <source>
        <dbReference type="ARBA" id="ARBA00022777"/>
    </source>
</evidence>
<feature type="domain" description="PAC" evidence="8">
    <location>
        <begin position="413"/>
        <end position="463"/>
    </location>
</feature>
<evidence type="ECO:0000256" key="1">
    <source>
        <dbReference type="ARBA" id="ARBA00000085"/>
    </source>
</evidence>
<dbReference type="InterPro" id="IPR003661">
    <property type="entry name" value="HisK_dim/P_dom"/>
</dbReference>
<evidence type="ECO:0000259" key="8">
    <source>
        <dbReference type="PROSITE" id="PS50113"/>
    </source>
</evidence>
<dbReference type="CDD" id="cd00082">
    <property type="entry name" value="HisKA"/>
    <property type="match status" value="1"/>
</dbReference>
<evidence type="ECO:0000256" key="3">
    <source>
        <dbReference type="ARBA" id="ARBA00022553"/>
    </source>
</evidence>
<dbReference type="InterPro" id="IPR004358">
    <property type="entry name" value="Sig_transdc_His_kin-like_C"/>
</dbReference>
<dbReference type="SUPFAM" id="SSF47384">
    <property type="entry name" value="Homodimeric domain of signal transducing histidine kinase"/>
    <property type="match status" value="1"/>
</dbReference>
<dbReference type="Pfam" id="PF00512">
    <property type="entry name" value="HisKA"/>
    <property type="match status" value="1"/>
</dbReference>
<comment type="catalytic activity">
    <reaction evidence="1">
        <text>ATP + protein L-histidine = ADP + protein N-phospho-L-histidine.</text>
        <dbReference type="EC" id="2.7.13.3"/>
    </reaction>
</comment>
<evidence type="ECO:0000313" key="9">
    <source>
        <dbReference type="EMBL" id="TLU95917.1"/>
    </source>
</evidence>
<dbReference type="InterPro" id="IPR000014">
    <property type="entry name" value="PAS"/>
</dbReference>
<dbReference type="Pfam" id="PF13426">
    <property type="entry name" value="PAS_9"/>
    <property type="match status" value="1"/>
</dbReference>
<dbReference type="InterPro" id="IPR001610">
    <property type="entry name" value="PAC"/>
</dbReference>
<keyword evidence="5" id="KW-0418">Kinase</keyword>
<feature type="domain" description="PAC" evidence="8">
    <location>
        <begin position="139"/>
        <end position="191"/>
    </location>
</feature>
<dbReference type="PROSITE" id="PS50109">
    <property type="entry name" value="HIS_KIN"/>
    <property type="match status" value="1"/>
</dbReference>
<dbReference type="AlphaFoldDB" id="A0A5R9KI67"/>
<dbReference type="InterPro" id="IPR005467">
    <property type="entry name" value="His_kinase_dom"/>
</dbReference>
<dbReference type="Pfam" id="PF08447">
    <property type="entry name" value="PAS_3"/>
    <property type="match status" value="2"/>
</dbReference>
<dbReference type="FunFam" id="3.30.565.10:FF:000006">
    <property type="entry name" value="Sensor histidine kinase WalK"/>
    <property type="match status" value="1"/>
</dbReference>
<dbReference type="InterPro" id="IPR035965">
    <property type="entry name" value="PAS-like_dom_sf"/>
</dbReference>